<evidence type="ECO:0000313" key="2">
    <source>
        <dbReference type="Proteomes" id="UP001216510"/>
    </source>
</evidence>
<sequence>MDTPGLREAYEASQWDLKGMSYEQFSLALRGTRVEPVMVDGKCCGALVIAGNELHACVQPHVRGRWLSRRVLRLLDAVIAQHGEAVTRVTSDAGRRFVEALGFEKDGELYRSRKQWVSHR</sequence>
<gene>
    <name evidence="1" type="ORF">PX653_08870</name>
</gene>
<dbReference type="EMBL" id="CP119083">
    <property type="protein sequence ID" value="WEF34856.1"/>
    <property type="molecule type" value="Genomic_DNA"/>
</dbReference>
<dbReference type="InterPro" id="IPR016181">
    <property type="entry name" value="Acyl_CoA_acyltransferase"/>
</dbReference>
<dbReference type="RefSeq" id="WP_277417527.1">
    <property type="nucleotide sequence ID" value="NZ_CP119083.1"/>
</dbReference>
<organism evidence="1 2">
    <name type="scientific">Pseudoduganella chitinolytica</name>
    <dbReference type="NCBI Taxonomy" id="34070"/>
    <lineage>
        <taxon>Bacteria</taxon>
        <taxon>Pseudomonadati</taxon>
        <taxon>Pseudomonadota</taxon>
        <taxon>Betaproteobacteria</taxon>
        <taxon>Burkholderiales</taxon>
        <taxon>Oxalobacteraceae</taxon>
        <taxon>Telluria group</taxon>
        <taxon>Pseudoduganella</taxon>
    </lineage>
</organism>
<dbReference type="Proteomes" id="UP001216510">
    <property type="component" value="Chromosome"/>
</dbReference>
<keyword evidence="2" id="KW-1185">Reference proteome</keyword>
<name>A0ABY8BGQ9_9BURK</name>
<dbReference type="SUPFAM" id="SSF55729">
    <property type="entry name" value="Acyl-CoA N-acyltransferases (Nat)"/>
    <property type="match status" value="1"/>
</dbReference>
<dbReference type="Gene3D" id="3.40.630.30">
    <property type="match status" value="1"/>
</dbReference>
<accession>A0ABY8BGQ9</accession>
<reference evidence="1 2" key="1">
    <citation type="submission" date="2023-02" db="EMBL/GenBank/DDBJ databases">
        <title>Gemone sequence of Telluria chitinolytica ACM 3522T.</title>
        <authorList>
            <person name="Frediansyah A."/>
            <person name="Miess H."/>
            <person name="Gross H."/>
        </authorList>
    </citation>
    <scope>NUCLEOTIDE SEQUENCE [LARGE SCALE GENOMIC DNA]</scope>
    <source>
        <strain evidence="1 2">ACM 3522</strain>
    </source>
</reference>
<proteinExistence type="predicted"/>
<evidence type="ECO:0000313" key="1">
    <source>
        <dbReference type="EMBL" id="WEF34856.1"/>
    </source>
</evidence>
<protein>
    <recommendedName>
        <fullName evidence="3">N-acetyltransferase domain-containing protein</fullName>
    </recommendedName>
</protein>
<evidence type="ECO:0008006" key="3">
    <source>
        <dbReference type="Google" id="ProtNLM"/>
    </source>
</evidence>